<dbReference type="InterPro" id="IPR007720">
    <property type="entry name" value="PigQ/GPI1"/>
</dbReference>
<protein>
    <submittedName>
        <fullName evidence="3">Uncharacterized protein</fullName>
    </submittedName>
</protein>
<gene>
    <name evidence="3" type="ORF">FNV43_RR16399</name>
</gene>
<feature type="transmembrane region" description="Helical" evidence="2">
    <location>
        <begin position="255"/>
        <end position="281"/>
    </location>
</feature>
<evidence type="ECO:0000313" key="4">
    <source>
        <dbReference type="Proteomes" id="UP000796880"/>
    </source>
</evidence>
<dbReference type="InterPro" id="IPR003854">
    <property type="entry name" value="GASA"/>
</dbReference>
<feature type="transmembrane region" description="Helical" evidence="2">
    <location>
        <begin position="516"/>
        <end position="541"/>
    </location>
</feature>
<dbReference type="Pfam" id="PF02704">
    <property type="entry name" value="GASA"/>
    <property type="match status" value="1"/>
</dbReference>
<feature type="transmembrane region" description="Helical" evidence="2">
    <location>
        <begin position="547"/>
        <end position="575"/>
    </location>
</feature>
<keyword evidence="2" id="KW-1133">Transmembrane helix</keyword>
<comment type="caution">
    <text evidence="3">The sequence shown here is derived from an EMBL/GenBank/DDBJ whole genome shotgun (WGS) entry which is preliminary data.</text>
</comment>
<feature type="transmembrane region" description="Helical" evidence="2">
    <location>
        <begin position="444"/>
        <end position="467"/>
    </location>
</feature>
<dbReference type="Pfam" id="PF05024">
    <property type="entry name" value="Gpi1"/>
    <property type="match status" value="1"/>
</dbReference>
<dbReference type="PANTHER" id="PTHR47555:SF2">
    <property type="entry name" value="N-ACETYLGLUCOSAMINYL TRANSFERASE COMPONENT FAMILY PROTEIN _ GPI1 FAMILY PROTEIN"/>
    <property type="match status" value="1"/>
</dbReference>
<dbReference type="EMBL" id="VOIH02000007">
    <property type="protein sequence ID" value="KAF3442483.1"/>
    <property type="molecule type" value="Genomic_DNA"/>
</dbReference>
<feature type="transmembrane region" description="Helical" evidence="2">
    <location>
        <begin position="413"/>
        <end position="432"/>
    </location>
</feature>
<feature type="compositionally biased region" description="Polar residues" evidence="1">
    <location>
        <begin position="757"/>
        <end position="767"/>
    </location>
</feature>
<dbReference type="AlphaFoldDB" id="A0A8K0GYQ8"/>
<dbReference type="Proteomes" id="UP000796880">
    <property type="component" value="Unassembled WGS sequence"/>
</dbReference>
<keyword evidence="2" id="KW-0472">Membrane</keyword>
<dbReference type="PANTHER" id="PTHR47555">
    <property type="entry name" value="N-ACETYLGLUCOSAMINYL TRANSFERASE COMPONENT FAMILY PROTEIN / GPI1 FAMILY PROTEIN"/>
    <property type="match status" value="1"/>
</dbReference>
<keyword evidence="2" id="KW-0812">Transmembrane</keyword>
<proteinExistence type="predicted"/>
<evidence type="ECO:0000256" key="1">
    <source>
        <dbReference type="SAM" id="MobiDB-lite"/>
    </source>
</evidence>
<reference evidence="3" key="1">
    <citation type="submission" date="2020-03" db="EMBL/GenBank/DDBJ databases">
        <title>A high-quality chromosome-level genome assembly of a woody plant with both climbing and erect habits, Rhamnella rubrinervis.</title>
        <authorList>
            <person name="Lu Z."/>
            <person name="Yang Y."/>
            <person name="Zhu X."/>
            <person name="Sun Y."/>
        </authorList>
    </citation>
    <scope>NUCLEOTIDE SEQUENCE</scope>
    <source>
        <strain evidence="3">BYM</strain>
        <tissue evidence="3">Leaf</tissue>
    </source>
</reference>
<evidence type="ECO:0000313" key="3">
    <source>
        <dbReference type="EMBL" id="KAF3442483.1"/>
    </source>
</evidence>
<dbReference type="GO" id="GO:0006506">
    <property type="term" value="P:GPI anchor biosynthetic process"/>
    <property type="evidence" value="ECO:0007669"/>
    <property type="project" value="InterPro"/>
</dbReference>
<dbReference type="OrthoDB" id="70250at2759"/>
<feature type="transmembrane region" description="Helical" evidence="2">
    <location>
        <begin position="473"/>
        <end position="495"/>
    </location>
</feature>
<keyword evidence="4" id="KW-1185">Reference proteome</keyword>
<accession>A0A8K0GYQ8</accession>
<evidence type="ECO:0000256" key="2">
    <source>
        <dbReference type="SAM" id="Phobius"/>
    </source>
</evidence>
<feature type="region of interest" description="Disordered" evidence="1">
    <location>
        <begin position="742"/>
        <end position="770"/>
    </location>
</feature>
<sequence>MMKMRRKCRIWWPVQLSLSEPPPSSSKSFLFGWFLSSSSVSLDVVVAFSCTEASLSDFGSALEGIIHETNEKLPLSLQEKSIFSLLGYCSANDGEIESSSCGNANELCGKDIFTKKCGRWTCGCHKLDGILEQCRQLSIGNSCWIQLVCDSPQQFGVDVLWIPRLQHFHWDGRIVSQCDVHVIFYESPTYSAHHFSLNVQNSFKQVKDPLRKPKWVDELHQTQPIFDMDTVILAINSATAARISFEGREVSKRSFYWFFAFLWRLFAISVASLSTLVYIILQFHYRLIGYASHSWMYITWANIFNTAKINIRIRCSEILYWPIFLQDNGMRFLSCVEYAEKAALHKHSMWSSLAADGLLGNLLGWALFYHAESACIWILNFADDFTNKLLRSGCVWLMGVPAGFKLNTELAEVLGMISLNAIQIWSTLWIFVGSHFIFFIKGLAILGITFGVTVPAAVIVDLITLATLHVSTIHWLISLLYSTQIQALASLWRLFRGRKWNPLRQRLDSYDYTVKQHVVGSLLFTPLLLLLPTTSVFYIFFSIVDSVISLICLLIGVAISVVHATPYVKILLWLVRPRRFPSGIWFEIMHCQDETIDSTEDIKPPSENTQGKDMMNGKSSFMLSFLHSNLLSIGEIVLPHYKNIFSGISGSYVAALAYGLLTGKRKESTVVTLTGLTSPLPWIFIPYREYWCLCRDSIGPETAYTGNGERDSCGGILFSFTAAFGSCRQPCKRAININGTSISEAPTPQPQQSSSSHFTHGITQGSLQPDECGPRCGTRCSKTQYKKPCLFFCQKCCAKCLCVPQGTYGNKQTCPCYNNWKTKRGGPKCP</sequence>
<organism evidence="3 4">
    <name type="scientific">Rhamnella rubrinervis</name>
    <dbReference type="NCBI Taxonomy" id="2594499"/>
    <lineage>
        <taxon>Eukaryota</taxon>
        <taxon>Viridiplantae</taxon>
        <taxon>Streptophyta</taxon>
        <taxon>Embryophyta</taxon>
        <taxon>Tracheophyta</taxon>
        <taxon>Spermatophyta</taxon>
        <taxon>Magnoliopsida</taxon>
        <taxon>eudicotyledons</taxon>
        <taxon>Gunneridae</taxon>
        <taxon>Pentapetalae</taxon>
        <taxon>rosids</taxon>
        <taxon>fabids</taxon>
        <taxon>Rosales</taxon>
        <taxon>Rhamnaceae</taxon>
        <taxon>rhamnoid group</taxon>
        <taxon>Rhamneae</taxon>
        <taxon>Rhamnella</taxon>
    </lineage>
</organism>
<dbReference type="GO" id="GO:0016020">
    <property type="term" value="C:membrane"/>
    <property type="evidence" value="ECO:0007669"/>
    <property type="project" value="InterPro"/>
</dbReference>
<name>A0A8K0GYQ8_9ROSA</name>